<name>A0A143BL12_9BACT</name>
<dbReference type="Proteomes" id="UP000076404">
    <property type="component" value="Chromosome"/>
</dbReference>
<dbReference type="InterPro" id="IPR050261">
    <property type="entry name" value="FrsA_esterase"/>
</dbReference>
<dbReference type="eggNOG" id="COG0412">
    <property type="taxonomic scope" value="Bacteria"/>
</dbReference>
<reference evidence="1 2" key="1">
    <citation type="journal article" date="2014" name="Proc. Natl. Acad. Sci. U.S.A.">
        <title>Functional type 2 photosynthetic reaction centers found in the rare bacterial phylum Gemmatimonadetes.</title>
        <authorList>
            <person name="Zeng Y."/>
            <person name="Feng F."/>
            <person name="Medova H."/>
            <person name="Dean J."/>
            <person name="Koblizek M."/>
        </authorList>
    </citation>
    <scope>NUCLEOTIDE SEQUENCE [LARGE SCALE GENOMIC DNA]</scope>
    <source>
        <strain evidence="1 2">AP64</strain>
    </source>
</reference>
<evidence type="ECO:0000313" key="2">
    <source>
        <dbReference type="Proteomes" id="UP000076404"/>
    </source>
</evidence>
<keyword evidence="2" id="KW-1185">Reference proteome</keyword>
<dbReference type="InterPro" id="IPR029058">
    <property type="entry name" value="AB_hydrolase_fold"/>
</dbReference>
<accession>A0A143BL12</accession>
<protein>
    <recommendedName>
        <fullName evidence="3">Peptidase S9 prolyl oligopeptidase catalytic domain-containing protein</fullName>
    </recommendedName>
</protein>
<dbReference type="PANTHER" id="PTHR22946">
    <property type="entry name" value="DIENELACTONE HYDROLASE DOMAIN-CONTAINING PROTEIN-RELATED"/>
    <property type="match status" value="1"/>
</dbReference>
<reference evidence="1 2" key="2">
    <citation type="journal article" date="2016" name="Environ. Microbiol. Rep.">
        <title>Metagenomic evidence for the presence of phototrophic Gemmatimonadetes bacteria in diverse environments.</title>
        <authorList>
            <person name="Zeng Y."/>
            <person name="Baumbach J."/>
            <person name="Barbosa E.G."/>
            <person name="Azevedo V."/>
            <person name="Zhang C."/>
            <person name="Koblizek M."/>
        </authorList>
    </citation>
    <scope>NUCLEOTIDE SEQUENCE [LARGE SCALE GENOMIC DNA]</scope>
    <source>
        <strain evidence="1 2">AP64</strain>
    </source>
</reference>
<sequence>MAGKLGPWGRGATGLALVCAAGMGGFGLALRFDDPTGAFQQRRGTVARVERDSASVEEGHLIEAVTVTSSSGITVPMLIKRPLAEGASPLVLILGGHATGRDAARLIPDTRGRVVVAMSYPYTGPHRMKGLEIFKWAPDIRQAIHDTPPAIQLALDWLLTQPWVDTREVHGVGASLGTPFMTVAAALDRRITHVWSVHGAGRTRELLAHNARESMPAVFAPLAGTLADVIVGGHYLTPEKWVARIAPRPFAMINAANDERLPRTAVDALYAAAEQPKSMVWMAGPHVQPNRPEVVRALVSSVLDRMAQGSIAN</sequence>
<evidence type="ECO:0008006" key="3">
    <source>
        <dbReference type="Google" id="ProtNLM"/>
    </source>
</evidence>
<dbReference type="KEGG" id="gph:GEMMAAP_14840"/>
<gene>
    <name evidence="1" type="ORF">GEMMAAP_14840</name>
</gene>
<proteinExistence type="predicted"/>
<dbReference type="Gene3D" id="3.40.50.1820">
    <property type="entry name" value="alpha/beta hydrolase"/>
    <property type="match status" value="1"/>
</dbReference>
<dbReference type="EMBL" id="CP011454">
    <property type="protein sequence ID" value="AMW05727.1"/>
    <property type="molecule type" value="Genomic_DNA"/>
</dbReference>
<dbReference type="SUPFAM" id="SSF53474">
    <property type="entry name" value="alpha/beta-Hydrolases"/>
    <property type="match status" value="1"/>
</dbReference>
<dbReference type="AlphaFoldDB" id="A0A143BL12"/>
<organism evidence="1 2">
    <name type="scientific">Gemmatimonas phototrophica</name>
    <dbReference type="NCBI Taxonomy" id="1379270"/>
    <lineage>
        <taxon>Bacteria</taxon>
        <taxon>Pseudomonadati</taxon>
        <taxon>Gemmatimonadota</taxon>
        <taxon>Gemmatimonadia</taxon>
        <taxon>Gemmatimonadales</taxon>
        <taxon>Gemmatimonadaceae</taxon>
        <taxon>Gemmatimonas</taxon>
    </lineage>
</organism>
<evidence type="ECO:0000313" key="1">
    <source>
        <dbReference type="EMBL" id="AMW05727.1"/>
    </source>
</evidence>
<dbReference type="STRING" id="1379270.GEMMAAP_14840"/>